<dbReference type="SMART" id="SM00560">
    <property type="entry name" value="LamGL"/>
    <property type="match status" value="2"/>
</dbReference>
<dbReference type="InterPro" id="IPR013783">
    <property type="entry name" value="Ig-like_fold"/>
</dbReference>
<evidence type="ECO:0000256" key="4">
    <source>
        <dbReference type="ARBA" id="ARBA00023326"/>
    </source>
</evidence>
<evidence type="ECO:0000259" key="7">
    <source>
        <dbReference type="PROSITE" id="PS50853"/>
    </source>
</evidence>
<evidence type="ECO:0000256" key="5">
    <source>
        <dbReference type="SAM" id="MobiDB-lite"/>
    </source>
</evidence>
<comment type="caution">
    <text evidence="8">The sequence shown here is derived from an EMBL/GenBank/DDBJ whole genome shotgun (WGS) entry which is preliminary data.</text>
</comment>
<dbReference type="InterPro" id="IPR003961">
    <property type="entry name" value="FN3_dom"/>
</dbReference>
<keyword evidence="2" id="KW-1015">Disulfide bond</keyword>
<dbReference type="InterPro" id="IPR006558">
    <property type="entry name" value="LamG-like"/>
</dbReference>
<feature type="chain" id="PRO_5035207504" description="Fibronectin type-III domain-containing protein" evidence="6">
    <location>
        <begin position="23"/>
        <end position="733"/>
    </location>
</feature>
<dbReference type="GO" id="GO:0000272">
    <property type="term" value="P:polysaccharide catabolic process"/>
    <property type="evidence" value="ECO:0007669"/>
    <property type="project" value="UniProtKB-KW"/>
</dbReference>
<accession>A0A8J3XIW2</accession>
<evidence type="ECO:0000313" key="8">
    <source>
        <dbReference type="EMBL" id="GII42560.1"/>
    </source>
</evidence>
<evidence type="ECO:0000313" key="9">
    <source>
        <dbReference type="Proteomes" id="UP000622547"/>
    </source>
</evidence>
<proteinExistence type="predicted"/>
<keyword evidence="9" id="KW-1185">Reference proteome</keyword>
<keyword evidence="1 6" id="KW-0732">Signal</keyword>
<dbReference type="SUPFAM" id="SSF49265">
    <property type="entry name" value="Fibronectin type III"/>
    <property type="match status" value="2"/>
</dbReference>
<evidence type="ECO:0000256" key="1">
    <source>
        <dbReference type="ARBA" id="ARBA00022729"/>
    </source>
</evidence>
<dbReference type="PANTHER" id="PTHR47635:SF2">
    <property type="entry name" value="LAMG-LIKE JELLYROLL FOLD DOMAIN-CONTAINING PROTEIN"/>
    <property type="match status" value="1"/>
</dbReference>
<dbReference type="SMART" id="SM00060">
    <property type="entry name" value="FN3"/>
    <property type="match status" value="3"/>
</dbReference>
<keyword evidence="4" id="KW-0624">Polysaccharide degradation</keyword>
<protein>
    <recommendedName>
        <fullName evidence="7">Fibronectin type-III domain-containing protein</fullName>
    </recommendedName>
</protein>
<dbReference type="Gene3D" id="2.60.40.10">
    <property type="entry name" value="Immunoglobulins"/>
    <property type="match status" value="3"/>
</dbReference>
<dbReference type="InterPro" id="IPR013320">
    <property type="entry name" value="ConA-like_dom_sf"/>
</dbReference>
<dbReference type="EMBL" id="BOOP01000044">
    <property type="protein sequence ID" value="GII42560.1"/>
    <property type="molecule type" value="Genomic_DNA"/>
</dbReference>
<feature type="domain" description="Fibronectin type-III" evidence="7">
    <location>
        <begin position="235"/>
        <end position="335"/>
    </location>
</feature>
<feature type="region of interest" description="Disordered" evidence="5">
    <location>
        <begin position="420"/>
        <end position="442"/>
    </location>
</feature>
<keyword evidence="4" id="KW-0119">Carbohydrate metabolism</keyword>
<evidence type="ECO:0000256" key="2">
    <source>
        <dbReference type="ARBA" id="ARBA00023157"/>
    </source>
</evidence>
<name>A0A8J3XIW2_9ACTN</name>
<evidence type="ECO:0000256" key="3">
    <source>
        <dbReference type="ARBA" id="ARBA00023295"/>
    </source>
</evidence>
<dbReference type="Proteomes" id="UP000622547">
    <property type="component" value="Unassembled WGS sequence"/>
</dbReference>
<dbReference type="PANTHER" id="PTHR47635">
    <property type="entry name" value="CUB DOMAIN-CONTAINING PROTEIN"/>
    <property type="match status" value="1"/>
</dbReference>
<feature type="region of interest" description="Disordered" evidence="5">
    <location>
        <begin position="319"/>
        <end position="345"/>
    </location>
</feature>
<dbReference type="Pfam" id="PF13385">
    <property type="entry name" value="Laminin_G_3"/>
    <property type="match status" value="2"/>
</dbReference>
<gene>
    <name evidence="8" type="ORF">Pph01_75630</name>
</gene>
<reference evidence="8 9" key="1">
    <citation type="submission" date="2021-01" db="EMBL/GenBank/DDBJ databases">
        <title>Whole genome shotgun sequence of Planotetraspora phitsanulokensis NBRC 104273.</title>
        <authorList>
            <person name="Komaki H."/>
            <person name="Tamura T."/>
        </authorList>
    </citation>
    <scope>NUCLEOTIDE SEQUENCE [LARGE SCALE GENOMIC DNA]</scope>
    <source>
        <strain evidence="8 9">NBRC 104273</strain>
    </source>
</reference>
<sequence>MAAITGLLTVCALLTIPAVAHASTANSGLVAAFGMDEAEGTKVGDASPKGNNGRATATTWERGKYGAGLSFSGSSSVTVKDSASLRLSSGMTLEAWVKPATTSGWRTVLLKEQGRGIAYGLFSSDDSGVPAAGVRTGGYREVRSTGFLGEGGWTHLASTYDGRKLRLYIDGVLARQTSVIGAIRSHGGDLTIGGKSVWGGDSFEGTLDEVRIYNRALTAAQIQTDMDTPINPNQPPSGPSGLEATVHYSFVSLDWQAPIFGGDVSSYEIHRSATPGFTPSADTWIGTTTIPYATRFRDEGQPAGVYYYRVVALEGGSPIGPPSNEVSATVETPGDPPSAPGTLTAGGRSDWVRLTYGPATAAFGISHYQLHRSTTPGFTPSPRTWIASITPHVYEDYGLAAGVYYYRLIPVDYAGQVGQPSNEASARVPDQPPTAPTLSVQGGAGRAELSWTAAADDDGVAAYRVWRGIELIGTVTSRTLTDIGLSAGRYSYSVEAVDTAGQPGEMSNVAFAQVAECPPAACLVAAYGFDEGTGTTFTDGSGSGNDGTTIGTTWADGRFGKALSFSADTADAIVPDSPTVRLDTGMTVEAWVYPTEITSYHAILFKGDEQTSSYGLSASVISNEEVPTGPSVRINDYRIIVSPTPLPANTWSHVAATFADGTVRIYVNGIEVAQEGDLPSSFRQETGPLTIGRDSRFGQHYKGLIDEIRIYSTPLTAEQIQADMNTPVGTQPR</sequence>
<dbReference type="PROSITE" id="PS50853">
    <property type="entry name" value="FN3"/>
    <property type="match status" value="1"/>
</dbReference>
<dbReference type="Gene3D" id="2.60.120.200">
    <property type="match status" value="2"/>
</dbReference>
<dbReference type="RefSeq" id="WP_204077975.1">
    <property type="nucleotide sequence ID" value="NZ_BAABHI010000038.1"/>
</dbReference>
<keyword evidence="3" id="KW-0378">Hydrolase</keyword>
<dbReference type="SUPFAM" id="SSF49899">
    <property type="entry name" value="Concanavalin A-like lectins/glucanases"/>
    <property type="match status" value="2"/>
</dbReference>
<dbReference type="GO" id="GO:0016798">
    <property type="term" value="F:hydrolase activity, acting on glycosyl bonds"/>
    <property type="evidence" value="ECO:0007669"/>
    <property type="project" value="UniProtKB-KW"/>
</dbReference>
<organism evidence="8 9">
    <name type="scientific">Planotetraspora phitsanulokensis</name>
    <dbReference type="NCBI Taxonomy" id="575192"/>
    <lineage>
        <taxon>Bacteria</taxon>
        <taxon>Bacillati</taxon>
        <taxon>Actinomycetota</taxon>
        <taxon>Actinomycetes</taxon>
        <taxon>Streptosporangiales</taxon>
        <taxon>Streptosporangiaceae</taxon>
        <taxon>Planotetraspora</taxon>
    </lineage>
</organism>
<dbReference type="InterPro" id="IPR036116">
    <property type="entry name" value="FN3_sf"/>
</dbReference>
<evidence type="ECO:0000256" key="6">
    <source>
        <dbReference type="SAM" id="SignalP"/>
    </source>
</evidence>
<feature type="signal peptide" evidence="6">
    <location>
        <begin position="1"/>
        <end position="22"/>
    </location>
</feature>
<dbReference type="AlphaFoldDB" id="A0A8J3XIW2"/>
<keyword evidence="3" id="KW-0326">Glycosidase</keyword>